<sequence length="164" mass="18283">MRGNSLVKEPEIQKIWDDNDNEGNSLTQAKWRLGDGTNIPIGHFVWPSFRAENRGIEAKQLTLVAGLMDKSSGRWNQQLVLSLYDNSWQTLFRCSLSQCLDSRIELSGLTLKSGSYEVTTGFRLLTNNQLIYDSASGHHDNHLEAMEGDMGIVAATEAQAPKSK</sequence>
<comment type="caution">
    <text evidence="1">The sequence shown here is derived from an EMBL/GenBank/DDBJ whole genome shotgun (WGS) entry which is preliminary data.</text>
</comment>
<dbReference type="AlphaFoldDB" id="A0AAW0KT89"/>
<name>A0AAW0KT89_QUESU</name>
<proteinExistence type="predicted"/>
<evidence type="ECO:0000313" key="2">
    <source>
        <dbReference type="Proteomes" id="UP000237347"/>
    </source>
</evidence>
<reference evidence="1 2" key="1">
    <citation type="journal article" date="2018" name="Sci. Data">
        <title>The draft genome sequence of cork oak.</title>
        <authorList>
            <person name="Ramos A.M."/>
            <person name="Usie A."/>
            <person name="Barbosa P."/>
            <person name="Barros P.M."/>
            <person name="Capote T."/>
            <person name="Chaves I."/>
            <person name="Simoes F."/>
            <person name="Abreu I."/>
            <person name="Carrasquinho I."/>
            <person name="Faro C."/>
            <person name="Guimaraes J.B."/>
            <person name="Mendonca D."/>
            <person name="Nobrega F."/>
            <person name="Rodrigues L."/>
            <person name="Saibo N.J.M."/>
            <person name="Varela M.C."/>
            <person name="Egas C."/>
            <person name="Matos J."/>
            <person name="Miguel C.M."/>
            <person name="Oliveira M.M."/>
            <person name="Ricardo C.P."/>
            <person name="Goncalves S."/>
        </authorList>
    </citation>
    <scope>NUCLEOTIDE SEQUENCE [LARGE SCALE GENOMIC DNA]</scope>
    <source>
        <strain evidence="2">cv. HL8</strain>
    </source>
</reference>
<organism evidence="1 2">
    <name type="scientific">Quercus suber</name>
    <name type="common">Cork oak</name>
    <dbReference type="NCBI Taxonomy" id="58331"/>
    <lineage>
        <taxon>Eukaryota</taxon>
        <taxon>Viridiplantae</taxon>
        <taxon>Streptophyta</taxon>
        <taxon>Embryophyta</taxon>
        <taxon>Tracheophyta</taxon>
        <taxon>Spermatophyta</taxon>
        <taxon>Magnoliopsida</taxon>
        <taxon>eudicotyledons</taxon>
        <taxon>Gunneridae</taxon>
        <taxon>Pentapetalae</taxon>
        <taxon>rosids</taxon>
        <taxon>fabids</taxon>
        <taxon>Fagales</taxon>
        <taxon>Fagaceae</taxon>
        <taxon>Quercus</taxon>
    </lineage>
</organism>
<dbReference type="EMBL" id="PKMF04000222">
    <property type="protein sequence ID" value="KAK7842392.1"/>
    <property type="molecule type" value="Genomic_DNA"/>
</dbReference>
<evidence type="ECO:0000313" key="1">
    <source>
        <dbReference type="EMBL" id="KAK7842392.1"/>
    </source>
</evidence>
<accession>A0AAW0KT89</accession>
<keyword evidence="2" id="KW-1185">Reference proteome</keyword>
<gene>
    <name evidence="1" type="ORF">CFP56_014061</name>
</gene>
<dbReference type="Proteomes" id="UP000237347">
    <property type="component" value="Unassembled WGS sequence"/>
</dbReference>
<protein>
    <submittedName>
        <fullName evidence="1">Uncharacterized protein</fullName>
    </submittedName>
</protein>